<keyword evidence="1" id="KW-0812">Transmembrane</keyword>
<keyword evidence="1" id="KW-0472">Membrane</keyword>
<dbReference type="EMBL" id="MFEJ01000017">
    <property type="protein sequence ID" value="OGE80241.1"/>
    <property type="molecule type" value="Genomic_DNA"/>
</dbReference>
<proteinExistence type="predicted"/>
<accession>A0A1F5NRE9</accession>
<keyword evidence="1" id="KW-1133">Transmembrane helix</keyword>
<evidence type="ECO:0000256" key="1">
    <source>
        <dbReference type="SAM" id="Phobius"/>
    </source>
</evidence>
<protein>
    <submittedName>
        <fullName evidence="2">Uncharacterized protein</fullName>
    </submittedName>
</protein>
<name>A0A1F5NRE9_9BACT</name>
<organism evidence="2 3">
    <name type="scientific">Candidatus Doudnabacteria bacterium RIFCSPHIGHO2_01_FULL_45_18</name>
    <dbReference type="NCBI Taxonomy" id="1817823"/>
    <lineage>
        <taxon>Bacteria</taxon>
        <taxon>Candidatus Doudnaibacteriota</taxon>
    </lineage>
</organism>
<gene>
    <name evidence="2" type="ORF">A2660_00005</name>
</gene>
<dbReference type="AlphaFoldDB" id="A0A1F5NRE9"/>
<comment type="caution">
    <text evidence="2">The sequence shown here is derived from an EMBL/GenBank/DDBJ whole genome shotgun (WGS) entry which is preliminary data.</text>
</comment>
<evidence type="ECO:0000313" key="2">
    <source>
        <dbReference type="EMBL" id="OGE80241.1"/>
    </source>
</evidence>
<sequence length="74" mass="8407">MKERNMGGIVWGGVPPDRPTPKTVIPRLRVRKFVSMAHRKSLWDQIFQDVPEWGQIVIIGAIVIAGAIWIVSRM</sequence>
<feature type="transmembrane region" description="Helical" evidence="1">
    <location>
        <begin position="53"/>
        <end position="71"/>
    </location>
</feature>
<dbReference type="Proteomes" id="UP000176233">
    <property type="component" value="Unassembled WGS sequence"/>
</dbReference>
<reference evidence="2 3" key="1">
    <citation type="journal article" date="2016" name="Nat. Commun.">
        <title>Thousands of microbial genomes shed light on interconnected biogeochemical processes in an aquifer system.</title>
        <authorList>
            <person name="Anantharaman K."/>
            <person name="Brown C.T."/>
            <person name="Hug L.A."/>
            <person name="Sharon I."/>
            <person name="Castelle C.J."/>
            <person name="Probst A.J."/>
            <person name="Thomas B.C."/>
            <person name="Singh A."/>
            <person name="Wilkins M.J."/>
            <person name="Karaoz U."/>
            <person name="Brodie E.L."/>
            <person name="Williams K.H."/>
            <person name="Hubbard S.S."/>
            <person name="Banfield J.F."/>
        </authorList>
    </citation>
    <scope>NUCLEOTIDE SEQUENCE [LARGE SCALE GENOMIC DNA]</scope>
</reference>
<evidence type="ECO:0000313" key="3">
    <source>
        <dbReference type="Proteomes" id="UP000176233"/>
    </source>
</evidence>